<dbReference type="EMBL" id="JASBWR010000054">
    <property type="protein sequence ID" value="KAJ9102044.1"/>
    <property type="molecule type" value="Genomic_DNA"/>
</dbReference>
<keyword evidence="2" id="KW-1185">Reference proteome</keyword>
<evidence type="ECO:0000313" key="1">
    <source>
        <dbReference type="EMBL" id="KAJ9102044.1"/>
    </source>
</evidence>
<evidence type="ECO:0000313" key="2">
    <source>
        <dbReference type="Proteomes" id="UP001241377"/>
    </source>
</evidence>
<gene>
    <name evidence="1" type="ORF">QFC19_004972</name>
</gene>
<dbReference type="Proteomes" id="UP001241377">
    <property type="component" value="Unassembled WGS sequence"/>
</dbReference>
<comment type="caution">
    <text evidence="1">The sequence shown here is derived from an EMBL/GenBank/DDBJ whole genome shotgun (WGS) entry which is preliminary data.</text>
</comment>
<name>A0ACC2VSU3_9TREE</name>
<proteinExistence type="predicted"/>
<sequence length="1537" mass="165308">MVNPTERTGHGESTISSPSSSPSSPNFEQLLHSRADDSLVYDDEVDSLAPDYYYEPHLPPAPIHHSPSLHSLSRSSTSNTLAAANLSYDTEAVPPLPPLAAPQPRAAKGSLASLHAAAGLGLSHQPSFSADDLENQHRDTLNVHHLQVGGADSALKERQAYRSATPVVNGESRFGSPSPSPERRQQHGTYPPAILKNSPTTSYFSSFEKPASIRSVRPSGTAPNLQSLGFSDMKQSKPPMSRRRKQIITLGITLGIIAIIAIAVPVAFVVNKNTNAAAAASSAAATATSTSKTNGAGTVFPGSSGNVSDGIDLSAYHSSTNPMNPLASPTSMTIQSGTSGSTINTYVNGSEVAFTYTNTFGGYYYYDPTNPFSKGGKAQSWSPAIEEEWVWGRDIVRGVNLGGWLVPEPFIVPALFEPFPKAVDEYTLAQAMRAKGGEVYLESLMRTHYETFITEQDFAQIAQAGFNYLRIPIGYWAVETTDNEPYLEGVAWHYFVRAIGWARKYGLRIDLDLHALPGSQNGWNHSGKSGLVNWMYGIMGIANAQRTLNIHRTFAEFISQEQYSSVVTMLSLVNEVQAEVVGLNALQTFYFQAYNTIRGVTGMGAGKGPIIVAHEGMQGVAKFNGFLPGADRFALDQHPYLAFTDPNTDSWDAQWKKACAWGGGTNESQRDFGIVIGGEWSAAINDCGYWLNGVGSTPAFESIGSCQNYDQWWTWDDATKQNVKTMALSTMDALQNYMFWTWKIGNSTKLGYASSPYWHYKLGWEQGWFPADPREATGQCASLGVGGYQFEGQMPASATGGVSRISFYLQDFDSRANPLFGTDQGAGQVPTSAVGNYSAFPPVSMILKTGTAATATVVMNSAQVAMLPTFTQTGTPVTLTHSAVPTNIDPGNGWANAQDTARAYVAVGEYGAIATLLANEDEEDRESAISHCGQSVLYLLRTYARTLTAVPTSNAAAAAACDAFTTLLHLARQRITQTPFHAVSAPWLRLYVDATLGLVLSFVSAFGVTAGTHEARASSALSPTTSWTHWIGLLDKSIIVAGAVGEGREEAVHALIGLVQQDFAPTEWKDGVRQLQEIEGTFLKQELLGIGEGRERKRPRLDHGAMVSQAQLQYQPRFAPQQIPTFDADSAPSISAYLRSPDLIERPFVIKGYASASPQASSISASPLCPAINRWRSASHLLQLTGPGRLVPVEVGASYTSPEWGQRVVPWETFLHAVGYKMNGVPSVYGPCAHVSTSEHTQATTTAAADDDDTSNENDTIHPGEPTYLAQHPLLTHFPALSADLGPALSPEYIYAAPPPPPGFPTYVPPGCEEGVVRNVWVGSGGAGRDRGEDGDGGEEAVGPVDPYYNCYLQVTGRKRVWVAPPSVDPAHMYAFSDGSAPHDPQQKEDGGEDVVNVNAGSEGALDPDESRPLEASSPARTASAGLELDEESGLMTSYMTNTSRVPIFTPTAACTSSNNVQHTATTMAAAAAAARAQFPAFYRHAWPQSLEIVLEPGDLMVMPPKWYASVLTSNLMDNHAYSRTFSDLARPEGGMR</sequence>
<reference evidence="1" key="1">
    <citation type="submission" date="2023-04" db="EMBL/GenBank/DDBJ databases">
        <title>Draft Genome sequencing of Naganishia species isolated from polar environments using Oxford Nanopore Technology.</title>
        <authorList>
            <person name="Leo P."/>
            <person name="Venkateswaran K."/>
        </authorList>
    </citation>
    <scope>NUCLEOTIDE SEQUENCE</scope>
    <source>
        <strain evidence="1">MNA-CCFEE 5261</strain>
    </source>
</reference>
<organism evidence="1 2">
    <name type="scientific">Naganishia cerealis</name>
    <dbReference type="NCBI Taxonomy" id="610337"/>
    <lineage>
        <taxon>Eukaryota</taxon>
        <taxon>Fungi</taxon>
        <taxon>Dikarya</taxon>
        <taxon>Basidiomycota</taxon>
        <taxon>Agaricomycotina</taxon>
        <taxon>Tremellomycetes</taxon>
        <taxon>Filobasidiales</taxon>
        <taxon>Filobasidiaceae</taxon>
        <taxon>Naganishia</taxon>
    </lineage>
</organism>
<protein>
    <submittedName>
        <fullName evidence="1">Uncharacterized protein</fullName>
    </submittedName>
</protein>
<accession>A0ACC2VSU3</accession>